<reference evidence="2" key="2">
    <citation type="journal article" date="2021" name="PeerJ">
        <title>Extensive microbial diversity within the chicken gut microbiome revealed by metagenomics and culture.</title>
        <authorList>
            <person name="Gilroy R."/>
            <person name="Ravi A."/>
            <person name="Getino M."/>
            <person name="Pursley I."/>
            <person name="Horton D.L."/>
            <person name="Alikhan N.F."/>
            <person name="Baker D."/>
            <person name="Gharbi K."/>
            <person name="Hall N."/>
            <person name="Watson M."/>
            <person name="Adriaenssens E.M."/>
            <person name="Foster-Nyarko E."/>
            <person name="Jarju S."/>
            <person name="Secka A."/>
            <person name="Antonio M."/>
            <person name="Oren A."/>
            <person name="Chaudhuri R.R."/>
            <person name="La Ragione R."/>
            <person name="Hildebrand F."/>
            <person name="Pallen M.J."/>
        </authorList>
    </citation>
    <scope>NUCLEOTIDE SEQUENCE</scope>
    <source>
        <strain evidence="2">1748</strain>
    </source>
</reference>
<protein>
    <recommendedName>
        <fullName evidence="4">FeoB-associated Cys-rich membrane protein</fullName>
    </recommendedName>
</protein>
<keyword evidence="1" id="KW-1133">Transmembrane helix</keyword>
<reference evidence="2" key="1">
    <citation type="submission" date="2020-10" db="EMBL/GenBank/DDBJ databases">
        <authorList>
            <person name="Gilroy R."/>
        </authorList>
    </citation>
    <scope>NUCLEOTIDE SEQUENCE</scope>
    <source>
        <strain evidence="2">1748</strain>
    </source>
</reference>
<evidence type="ECO:0000313" key="2">
    <source>
        <dbReference type="EMBL" id="MBO8414492.1"/>
    </source>
</evidence>
<dbReference type="AlphaFoldDB" id="A0A9D9D9U7"/>
<keyword evidence="1" id="KW-0472">Membrane</keyword>
<dbReference type="EMBL" id="JADING010000094">
    <property type="protein sequence ID" value="MBO8414492.1"/>
    <property type="molecule type" value="Genomic_DNA"/>
</dbReference>
<comment type="caution">
    <text evidence="2">The sequence shown here is derived from an EMBL/GenBank/DDBJ whole genome shotgun (WGS) entry which is preliminary data.</text>
</comment>
<gene>
    <name evidence="2" type="ORF">IAC78_03360</name>
</gene>
<evidence type="ECO:0008006" key="4">
    <source>
        <dbReference type="Google" id="ProtNLM"/>
    </source>
</evidence>
<dbReference type="Proteomes" id="UP000823629">
    <property type="component" value="Unassembled WGS sequence"/>
</dbReference>
<sequence length="80" mass="8793">MPTYLKVILAIVLVGSLIAIFVISYLINKKTKAPDDCPKDIVGCAGCMLSCGKREEEFKVSSLVQDSKEDNRNNTDKGEK</sequence>
<keyword evidence="1" id="KW-0812">Transmembrane</keyword>
<proteinExistence type="predicted"/>
<organism evidence="2 3">
    <name type="scientific">Candidatus Scatoplasma merdavium</name>
    <dbReference type="NCBI Taxonomy" id="2840932"/>
    <lineage>
        <taxon>Bacteria</taxon>
        <taxon>Bacillati</taxon>
        <taxon>Bacillota</taxon>
        <taxon>Bacilli</taxon>
        <taxon>Bacillales</taxon>
        <taxon>Candidatus Scatoplasma</taxon>
    </lineage>
</organism>
<feature type="transmembrane region" description="Helical" evidence="1">
    <location>
        <begin position="7"/>
        <end position="27"/>
    </location>
</feature>
<evidence type="ECO:0000256" key="1">
    <source>
        <dbReference type="SAM" id="Phobius"/>
    </source>
</evidence>
<evidence type="ECO:0000313" key="3">
    <source>
        <dbReference type="Proteomes" id="UP000823629"/>
    </source>
</evidence>
<accession>A0A9D9D9U7</accession>
<name>A0A9D9D9U7_9BACL</name>